<name>A0A6N6MAM0_9FLAO</name>
<dbReference type="Proteomes" id="UP000435357">
    <property type="component" value="Unassembled WGS sequence"/>
</dbReference>
<comment type="caution">
    <text evidence="1">The sequence shown here is derived from an EMBL/GenBank/DDBJ whole genome shotgun (WGS) entry which is preliminary data.</text>
</comment>
<keyword evidence="2" id="KW-1185">Reference proteome</keyword>
<gene>
    <name evidence="1" type="ORF">F3059_02205</name>
</gene>
<evidence type="ECO:0000313" key="1">
    <source>
        <dbReference type="EMBL" id="KAB1065487.1"/>
    </source>
</evidence>
<organism evidence="1 2">
    <name type="scientific">Salibacter halophilus</name>
    <dbReference type="NCBI Taxonomy" id="1803916"/>
    <lineage>
        <taxon>Bacteria</taxon>
        <taxon>Pseudomonadati</taxon>
        <taxon>Bacteroidota</taxon>
        <taxon>Flavobacteriia</taxon>
        <taxon>Flavobacteriales</taxon>
        <taxon>Salibacteraceae</taxon>
        <taxon>Salibacter</taxon>
    </lineage>
</organism>
<accession>A0A6N6MAM0</accession>
<dbReference type="AlphaFoldDB" id="A0A6N6MAM0"/>
<dbReference type="EMBL" id="WACR01000002">
    <property type="protein sequence ID" value="KAB1065487.1"/>
    <property type="molecule type" value="Genomic_DNA"/>
</dbReference>
<sequence length="109" mass="12658">MASFIIDPSDLYIDHTFGKIEFVSRPHFVECFISDERILEDFISHIPVSKHIEYLELLKHFEQEIRFKVAGSNYITIKKGEVVEIKTSKLIPLLLKSGADKLSEYLQDD</sequence>
<evidence type="ECO:0000313" key="2">
    <source>
        <dbReference type="Proteomes" id="UP000435357"/>
    </source>
</evidence>
<proteinExistence type="predicted"/>
<dbReference type="RefSeq" id="WP_151166311.1">
    <property type="nucleotide sequence ID" value="NZ_WACR01000002.1"/>
</dbReference>
<protein>
    <submittedName>
        <fullName evidence="1">Uncharacterized protein</fullName>
    </submittedName>
</protein>
<reference evidence="1 2" key="1">
    <citation type="submission" date="2019-09" db="EMBL/GenBank/DDBJ databases">
        <title>Genomes of Cryomorphaceae.</title>
        <authorList>
            <person name="Bowman J.P."/>
        </authorList>
    </citation>
    <scope>NUCLEOTIDE SEQUENCE [LARGE SCALE GENOMIC DNA]</scope>
    <source>
        <strain evidence="1 2">KCTC 52047</strain>
    </source>
</reference>